<keyword evidence="4 10" id="KW-0133">Cell shape</keyword>
<evidence type="ECO:0000256" key="1">
    <source>
        <dbReference type="ARBA" id="ARBA00004651"/>
    </source>
</evidence>
<keyword evidence="6 10" id="KW-1133">Transmembrane helix</keyword>
<evidence type="ECO:0000256" key="2">
    <source>
        <dbReference type="ARBA" id="ARBA00022475"/>
    </source>
</evidence>
<evidence type="ECO:0000256" key="3">
    <source>
        <dbReference type="ARBA" id="ARBA00022692"/>
    </source>
</evidence>
<dbReference type="Pfam" id="PF03023">
    <property type="entry name" value="MurJ"/>
    <property type="match status" value="1"/>
</dbReference>
<feature type="transmembrane region" description="Helical" evidence="10">
    <location>
        <begin position="390"/>
        <end position="410"/>
    </location>
</feature>
<evidence type="ECO:0000256" key="9">
    <source>
        <dbReference type="ARBA" id="ARBA00061532"/>
    </source>
</evidence>
<keyword evidence="7 10" id="KW-0472">Membrane</keyword>
<keyword evidence="3 10" id="KW-0812">Transmembrane</keyword>
<evidence type="ECO:0000256" key="6">
    <source>
        <dbReference type="ARBA" id="ARBA00022989"/>
    </source>
</evidence>
<dbReference type="GO" id="GO:0005886">
    <property type="term" value="C:plasma membrane"/>
    <property type="evidence" value="ECO:0007669"/>
    <property type="project" value="UniProtKB-SubCell"/>
</dbReference>
<feature type="transmembrane region" description="Helical" evidence="10">
    <location>
        <begin position="422"/>
        <end position="441"/>
    </location>
</feature>
<dbReference type="HAMAP" id="MF_02078">
    <property type="entry name" value="MurJ_MviN"/>
    <property type="match status" value="1"/>
</dbReference>
<dbReference type="NCBIfam" id="TIGR01695">
    <property type="entry name" value="murJ_mviN"/>
    <property type="match status" value="1"/>
</dbReference>
<feature type="transmembrane region" description="Helical" evidence="10">
    <location>
        <begin position="137"/>
        <end position="158"/>
    </location>
</feature>
<feature type="transmembrane region" description="Helical" evidence="10">
    <location>
        <begin position="237"/>
        <end position="263"/>
    </location>
</feature>
<dbReference type="AlphaFoldDB" id="A0AAE3TFY8"/>
<reference evidence="12" key="1">
    <citation type="submission" date="2022-11" db="EMBL/GenBank/DDBJ databases">
        <title>Candidatus Alkanophaga archaea from heated hydrothermal vent sediment oxidize petroleum alkanes.</title>
        <authorList>
            <person name="Zehnle H."/>
            <person name="Laso-Perez R."/>
            <person name="Lipp J."/>
            <person name="Teske A."/>
            <person name="Wegener G."/>
        </authorList>
    </citation>
    <scope>NUCLEOTIDE SEQUENCE</scope>
    <source>
        <strain evidence="12">MCA70</strain>
    </source>
</reference>
<evidence type="ECO:0000256" key="10">
    <source>
        <dbReference type="HAMAP-Rule" id="MF_02078"/>
    </source>
</evidence>
<dbReference type="Proteomes" id="UP001144110">
    <property type="component" value="Unassembled WGS sequence"/>
</dbReference>
<keyword evidence="10 11" id="KW-0961">Cell wall biogenesis/degradation</keyword>
<keyword evidence="2 10" id="KW-1003">Cell membrane</keyword>
<evidence type="ECO:0000256" key="8">
    <source>
        <dbReference type="ARBA" id="ARBA00060041"/>
    </source>
</evidence>
<gene>
    <name evidence="10" type="primary">murJ</name>
    <name evidence="12" type="ORF">OD816_001034</name>
</gene>
<evidence type="ECO:0000256" key="7">
    <source>
        <dbReference type="ARBA" id="ARBA00023136"/>
    </source>
</evidence>
<evidence type="ECO:0000256" key="5">
    <source>
        <dbReference type="ARBA" id="ARBA00022984"/>
    </source>
</evidence>
<evidence type="ECO:0000256" key="11">
    <source>
        <dbReference type="PIRNR" id="PIRNR002869"/>
    </source>
</evidence>
<keyword evidence="10 11" id="KW-0813">Transport</keyword>
<feature type="transmembrane region" description="Helical" evidence="10">
    <location>
        <begin position="318"/>
        <end position="341"/>
    </location>
</feature>
<dbReference type="GO" id="GO:0009252">
    <property type="term" value="P:peptidoglycan biosynthetic process"/>
    <property type="evidence" value="ECO:0007669"/>
    <property type="project" value="UniProtKB-UniRule"/>
</dbReference>
<comment type="caution">
    <text evidence="10">Lacks conserved residue(s) required for the propagation of feature annotation.</text>
</comment>
<evidence type="ECO:0000313" key="13">
    <source>
        <dbReference type="Proteomes" id="UP001144110"/>
    </source>
</evidence>
<comment type="function">
    <text evidence="8 10 11">Involved in peptidoglycan biosynthesis. Transports lipid-linked peptidoglycan precursors from the inner to the outer leaflet of the cytoplasmic membrane.</text>
</comment>
<protein>
    <recommendedName>
        <fullName evidence="10">Probable lipid II flippase MurJ</fullName>
    </recommendedName>
</protein>
<evidence type="ECO:0000256" key="4">
    <source>
        <dbReference type="ARBA" id="ARBA00022960"/>
    </source>
</evidence>
<feature type="transmembrane region" description="Helical" evidence="10">
    <location>
        <begin position="275"/>
        <end position="297"/>
    </location>
</feature>
<sequence length="517" mass="57136">MKKIESITQSATSVTIAVFISRILGLVREQVLAYFFGAGKSMDAFVVGYRIPNLLRDLFAEGALGSAFVKVFSSNLEKEGKERSFKIAQILISNFLIILIVVVSLGIIFADSIVSLIAPEFKKDLYKFTLTTRLTQIMMPFLLFISLSSILAGMLNSFRIFFLPAVSSGLFNLVSIIVGVTGYYLLIKISIDPIYAMGVGVTLGGLFQVIFQYPVIKKRGFFFAFSPDFKNEHFKEVLRLIFPIIFGLSVVQINIFINTFFATSCGEGAVSWYSYAFRIMYVPLGLFGVGLSQALLPELSRQIARRDFVVAKDTFSRALVVSLSLSIPSAIGLFVLSNPLIGILFERGKFTIYDTLKTVGILEILSLGLPFYGLSKIAVPLFYSLGKTIIPAFGSLIAVITNVVIILLTIKKLGINGVALGTSVSLVFQAMFLLVMAVYKIGTLNFKFIVRSILTLIFASLGLLAVLKIVSMFVAFRVLKIFLSIFLGAITFIGICRVLGPEETYMFFSKFLKFFKL</sequence>
<dbReference type="GO" id="GO:0034204">
    <property type="term" value="P:lipid translocation"/>
    <property type="evidence" value="ECO:0007669"/>
    <property type="project" value="TreeGrafter"/>
</dbReference>
<comment type="caution">
    <text evidence="12">The sequence shown here is derived from an EMBL/GenBank/DDBJ whole genome shotgun (WGS) entry which is preliminary data.</text>
</comment>
<comment type="similarity">
    <text evidence="9 10 11">Belongs to the MurJ/MviN family.</text>
</comment>
<proteinExistence type="inferred from homology"/>
<feature type="transmembrane region" description="Helical" evidence="10">
    <location>
        <begin position="453"/>
        <end position="475"/>
    </location>
</feature>
<dbReference type="InterPro" id="IPR051050">
    <property type="entry name" value="Lipid_II_flippase_MurJ/MviN"/>
</dbReference>
<dbReference type="PANTHER" id="PTHR47019">
    <property type="entry name" value="LIPID II FLIPPASE MURJ"/>
    <property type="match status" value="1"/>
</dbReference>
<comment type="subcellular location">
    <subcellularLocation>
        <location evidence="1 10">Cell membrane</location>
        <topology evidence="1 10">Multi-pass membrane protein</topology>
    </subcellularLocation>
</comment>
<organism evidence="12 13">
    <name type="scientific">Candidatus Thermodesulfobacterium syntrophicum</name>
    <dbReference type="NCBI Taxonomy" id="3060442"/>
    <lineage>
        <taxon>Bacteria</taxon>
        <taxon>Pseudomonadati</taxon>
        <taxon>Thermodesulfobacteriota</taxon>
        <taxon>Thermodesulfobacteria</taxon>
        <taxon>Thermodesulfobacteriales</taxon>
        <taxon>Thermodesulfobacteriaceae</taxon>
        <taxon>Thermodesulfobacterium</taxon>
    </lineage>
</organism>
<feature type="transmembrane region" description="Helical" evidence="10">
    <location>
        <begin position="193"/>
        <end position="216"/>
    </location>
</feature>
<name>A0AAE3TFY8_9BACT</name>
<evidence type="ECO:0000313" key="12">
    <source>
        <dbReference type="EMBL" id="MDF2953789.1"/>
    </source>
</evidence>
<dbReference type="InterPro" id="IPR004268">
    <property type="entry name" value="MurJ"/>
</dbReference>
<dbReference type="CDD" id="cd13123">
    <property type="entry name" value="MATE_MurJ_like"/>
    <property type="match status" value="1"/>
</dbReference>
<dbReference type="GO" id="GO:0071555">
    <property type="term" value="P:cell wall organization"/>
    <property type="evidence" value="ECO:0007669"/>
    <property type="project" value="UniProtKB-UniRule"/>
</dbReference>
<feature type="transmembrane region" description="Helical" evidence="10">
    <location>
        <begin position="170"/>
        <end position="187"/>
    </location>
</feature>
<comment type="pathway">
    <text evidence="10">Cell wall biogenesis; peptidoglycan biosynthesis.</text>
</comment>
<dbReference type="GO" id="GO:0008360">
    <property type="term" value="P:regulation of cell shape"/>
    <property type="evidence" value="ECO:0007669"/>
    <property type="project" value="UniProtKB-UniRule"/>
</dbReference>
<dbReference type="PRINTS" id="PR01806">
    <property type="entry name" value="VIRFACTRMVIN"/>
</dbReference>
<feature type="transmembrane region" description="Helical" evidence="10">
    <location>
        <begin position="91"/>
        <end position="117"/>
    </location>
</feature>
<dbReference type="PIRSF" id="PIRSF002869">
    <property type="entry name" value="MviN"/>
    <property type="match status" value="1"/>
</dbReference>
<dbReference type="EMBL" id="JAPHEG010000004">
    <property type="protein sequence ID" value="MDF2953789.1"/>
    <property type="molecule type" value="Genomic_DNA"/>
</dbReference>
<accession>A0AAE3TFY8</accession>
<feature type="transmembrane region" description="Helical" evidence="10">
    <location>
        <begin position="481"/>
        <end position="500"/>
    </location>
</feature>
<dbReference type="GO" id="GO:0015648">
    <property type="term" value="F:lipid-linked peptidoglycan transporter activity"/>
    <property type="evidence" value="ECO:0007669"/>
    <property type="project" value="UniProtKB-UniRule"/>
</dbReference>
<dbReference type="PANTHER" id="PTHR47019:SF1">
    <property type="entry name" value="LIPID II FLIPPASE MURJ"/>
    <property type="match status" value="1"/>
</dbReference>
<keyword evidence="5 10" id="KW-0573">Peptidoglycan synthesis</keyword>